<evidence type="ECO:0000313" key="3">
    <source>
        <dbReference type="EMBL" id="MFK4272192.1"/>
    </source>
</evidence>
<dbReference type="SUPFAM" id="SSF46689">
    <property type="entry name" value="Homeodomain-like"/>
    <property type="match status" value="1"/>
</dbReference>
<accession>A0ABW8M1Y8</accession>
<keyword evidence="4" id="KW-1185">Reference proteome</keyword>
<dbReference type="RefSeq" id="WP_404748659.1">
    <property type="nucleotide sequence ID" value="NZ_JBJDQH010000024.1"/>
</dbReference>
<dbReference type="InterPro" id="IPR009057">
    <property type="entry name" value="Homeodomain-like_sf"/>
</dbReference>
<dbReference type="Pfam" id="PF13592">
    <property type="entry name" value="HTH_33"/>
    <property type="match status" value="1"/>
</dbReference>
<evidence type="ECO:0000313" key="4">
    <source>
        <dbReference type="Proteomes" id="UP001620295"/>
    </source>
</evidence>
<organism evidence="3 4">
    <name type="scientific">Streptomyces milbemycinicus</name>
    <dbReference type="NCBI Taxonomy" id="476552"/>
    <lineage>
        <taxon>Bacteria</taxon>
        <taxon>Bacillati</taxon>
        <taxon>Actinomycetota</taxon>
        <taxon>Actinomycetes</taxon>
        <taxon>Kitasatosporales</taxon>
        <taxon>Streptomycetaceae</taxon>
        <taxon>Streptomyces</taxon>
    </lineage>
</organism>
<dbReference type="EMBL" id="JBJDQH010000024">
    <property type="protein sequence ID" value="MFK4272192.1"/>
    <property type="molecule type" value="Genomic_DNA"/>
</dbReference>
<proteinExistence type="predicted"/>
<feature type="region of interest" description="Disordered" evidence="1">
    <location>
        <begin position="198"/>
        <end position="217"/>
    </location>
</feature>
<evidence type="ECO:0000256" key="1">
    <source>
        <dbReference type="SAM" id="MobiDB-lite"/>
    </source>
</evidence>
<protein>
    <submittedName>
        <fullName evidence="3">Winged helix-turn-helix domain-containing protein</fullName>
    </submittedName>
</protein>
<gene>
    <name evidence="3" type="ORF">ACI2L5_46015</name>
</gene>
<feature type="domain" description="Winged helix-turn helix" evidence="2">
    <location>
        <begin position="136"/>
        <end position="193"/>
    </location>
</feature>
<sequence>MPQHQQFRVLRCPATQEHRWNSQQLSGHLVQQGHDHGGHDPSDWPYHSHLRRRLFERHRMRAVDLFEEGVEVPCIARELRVSGKSVYQWRRTWRTGGREVLRSKGPSGYDCRLGPHLRARLAMWLEEGPAAHGWADDQVWTASRVRTLIGRKFHRSYSVSGVTRLLRRMGYSVQVPDRPAAERDEEAVAMWREVSWQEVKPSGRRPVRSSASRTKRV</sequence>
<name>A0ABW8M1Y8_9ACTN</name>
<comment type="caution">
    <text evidence="3">The sequence shown here is derived from an EMBL/GenBank/DDBJ whole genome shotgun (WGS) entry which is preliminary data.</text>
</comment>
<dbReference type="Pfam" id="PF13384">
    <property type="entry name" value="HTH_23"/>
    <property type="match status" value="1"/>
</dbReference>
<dbReference type="Proteomes" id="UP001620295">
    <property type="component" value="Unassembled WGS sequence"/>
</dbReference>
<feature type="compositionally biased region" description="Basic residues" evidence="1">
    <location>
        <begin position="202"/>
        <end position="217"/>
    </location>
</feature>
<evidence type="ECO:0000259" key="2">
    <source>
        <dbReference type="Pfam" id="PF13592"/>
    </source>
</evidence>
<dbReference type="InterPro" id="IPR025959">
    <property type="entry name" value="Winged_HTH_dom"/>
</dbReference>
<reference evidence="3 4" key="1">
    <citation type="submission" date="2024-11" db="EMBL/GenBank/DDBJ databases">
        <title>The Natural Products Discovery Center: Release of the First 8490 Sequenced Strains for Exploring Actinobacteria Biosynthetic Diversity.</title>
        <authorList>
            <person name="Kalkreuter E."/>
            <person name="Kautsar S.A."/>
            <person name="Yang D."/>
            <person name="Bader C.D."/>
            <person name="Teijaro C.N."/>
            <person name="Fluegel L."/>
            <person name="Davis C.M."/>
            <person name="Simpson J.R."/>
            <person name="Lauterbach L."/>
            <person name="Steele A.D."/>
            <person name="Gui C."/>
            <person name="Meng S."/>
            <person name="Li G."/>
            <person name="Viehrig K."/>
            <person name="Ye F."/>
            <person name="Su P."/>
            <person name="Kiefer A.F."/>
            <person name="Nichols A."/>
            <person name="Cepeda A.J."/>
            <person name="Yan W."/>
            <person name="Fan B."/>
            <person name="Jiang Y."/>
            <person name="Adhikari A."/>
            <person name="Zheng C.-J."/>
            <person name="Schuster L."/>
            <person name="Cowan T.M."/>
            <person name="Smanski M.J."/>
            <person name="Chevrette M.G."/>
            <person name="De Carvalho L.P.S."/>
            <person name="Shen B."/>
        </authorList>
    </citation>
    <scope>NUCLEOTIDE SEQUENCE [LARGE SCALE GENOMIC DNA]</scope>
    <source>
        <strain evidence="3 4">NPDC020863</strain>
    </source>
</reference>